<dbReference type="Proteomes" id="UP000035680">
    <property type="component" value="Unassembled WGS sequence"/>
</dbReference>
<name>A0A0K0FDQ4_STRVS</name>
<evidence type="ECO:0000313" key="1">
    <source>
        <dbReference type="Proteomes" id="UP000035680"/>
    </source>
</evidence>
<evidence type="ECO:0000313" key="2">
    <source>
        <dbReference type="WBParaSite" id="SVE_0698000.1"/>
    </source>
</evidence>
<organism evidence="1 2">
    <name type="scientific">Strongyloides venezuelensis</name>
    <name type="common">Threadworm</name>
    <dbReference type="NCBI Taxonomy" id="75913"/>
    <lineage>
        <taxon>Eukaryota</taxon>
        <taxon>Metazoa</taxon>
        <taxon>Ecdysozoa</taxon>
        <taxon>Nematoda</taxon>
        <taxon>Chromadorea</taxon>
        <taxon>Rhabditida</taxon>
        <taxon>Tylenchina</taxon>
        <taxon>Panagrolaimomorpha</taxon>
        <taxon>Strongyloidoidea</taxon>
        <taxon>Strongyloididae</taxon>
        <taxon>Strongyloides</taxon>
    </lineage>
</organism>
<keyword evidence="1" id="KW-1185">Reference proteome</keyword>
<accession>A0A0K0FDQ4</accession>
<dbReference type="AlphaFoldDB" id="A0A0K0FDQ4"/>
<proteinExistence type="predicted"/>
<reference evidence="1" key="1">
    <citation type="submission" date="2014-07" db="EMBL/GenBank/DDBJ databases">
        <authorList>
            <person name="Martin A.A"/>
            <person name="De Silva N."/>
        </authorList>
    </citation>
    <scope>NUCLEOTIDE SEQUENCE</scope>
</reference>
<sequence>MIICLVCHETHSKHGIERILYSVRCGQLVGSDFTSNGGFKIAFANRQQPTVNTPCNIMSSLTIDSNKATKIYVINTPFVLLTDEYE</sequence>
<reference evidence="2" key="2">
    <citation type="submission" date="2015-08" db="UniProtKB">
        <authorList>
            <consortium name="WormBaseParasite"/>
        </authorList>
    </citation>
    <scope>IDENTIFICATION</scope>
</reference>
<protein>
    <submittedName>
        <fullName evidence="2">Transposase</fullName>
    </submittedName>
</protein>
<dbReference type="WBParaSite" id="SVE_0698000.1">
    <property type="protein sequence ID" value="SVE_0698000.1"/>
    <property type="gene ID" value="SVE_0698000"/>
</dbReference>